<keyword evidence="1" id="KW-0732">Signal</keyword>
<protein>
    <recommendedName>
        <fullName evidence="4">DUF1194 domain-containing protein</fullName>
    </recommendedName>
</protein>
<accession>A0A917W9A2</accession>
<dbReference type="Pfam" id="PF06707">
    <property type="entry name" value="DUF1194"/>
    <property type="match status" value="1"/>
</dbReference>
<proteinExistence type="predicted"/>
<evidence type="ECO:0000256" key="1">
    <source>
        <dbReference type="SAM" id="SignalP"/>
    </source>
</evidence>
<dbReference type="SUPFAM" id="SSF53300">
    <property type="entry name" value="vWA-like"/>
    <property type="match status" value="1"/>
</dbReference>
<evidence type="ECO:0000313" key="2">
    <source>
        <dbReference type="EMBL" id="GGL85368.1"/>
    </source>
</evidence>
<dbReference type="InterPro" id="IPR010607">
    <property type="entry name" value="DUF1194"/>
</dbReference>
<feature type="chain" id="PRO_5037333766" description="DUF1194 domain-containing protein" evidence="1">
    <location>
        <begin position="21"/>
        <end position="245"/>
    </location>
</feature>
<dbReference type="Proteomes" id="UP000649829">
    <property type="component" value="Unassembled WGS sequence"/>
</dbReference>
<evidence type="ECO:0000313" key="3">
    <source>
        <dbReference type="Proteomes" id="UP000649829"/>
    </source>
</evidence>
<dbReference type="AlphaFoldDB" id="A0A917W9A2"/>
<comment type="caution">
    <text evidence="2">The sequence shown here is derived from an EMBL/GenBank/DDBJ whole genome shotgun (WGS) entry which is preliminary data.</text>
</comment>
<dbReference type="RefSeq" id="WP_028285364.1">
    <property type="nucleotide sequence ID" value="NZ_BMLF01000001.1"/>
</dbReference>
<dbReference type="InterPro" id="IPR036465">
    <property type="entry name" value="vWFA_dom_sf"/>
</dbReference>
<reference evidence="2" key="2">
    <citation type="submission" date="2020-09" db="EMBL/GenBank/DDBJ databases">
        <authorList>
            <person name="Sun Q."/>
            <person name="Zhou Y."/>
        </authorList>
    </citation>
    <scope>NUCLEOTIDE SEQUENCE</scope>
    <source>
        <strain evidence="2">CGMCC 1.6293</strain>
    </source>
</reference>
<keyword evidence="3" id="KW-1185">Reference proteome</keyword>
<evidence type="ECO:0008006" key="4">
    <source>
        <dbReference type="Google" id="ProtNLM"/>
    </source>
</evidence>
<feature type="signal peptide" evidence="1">
    <location>
        <begin position="1"/>
        <end position="20"/>
    </location>
</feature>
<reference evidence="2" key="1">
    <citation type="journal article" date="2014" name="Int. J. Syst. Evol. Microbiol.">
        <title>Complete genome sequence of Corynebacterium casei LMG S-19264T (=DSM 44701T), isolated from a smear-ripened cheese.</title>
        <authorList>
            <consortium name="US DOE Joint Genome Institute (JGI-PGF)"/>
            <person name="Walter F."/>
            <person name="Albersmeier A."/>
            <person name="Kalinowski J."/>
            <person name="Ruckert C."/>
        </authorList>
    </citation>
    <scope>NUCLEOTIDE SEQUENCE</scope>
    <source>
        <strain evidence="2">CGMCC 1.6293</strain>
    </source>
</reference>
<gene>
    <name evidence="2" type="ORF">GCM10011534_04120</name>
</gene>
<organism evidence="2 3">
    <name type="scientific">Pseudooceanicola nanhaiensis</name>
    <dbReference type="NCBI Taxonomy" id="375761"/>
    <lineage>
        <taxon>Bacteria</taxon>
        <taxon>Pseudomonadati</taxon>
        <taxon>Pseudomonadota</taxon>
        <taxon>Alphaproteobacteria</taxon>
        <taxon>Rhodobacterales</taxon>
        <taxon>Paracoccaceae</taxon>
        <taxon>Pseudooceanicola</taxon>
    </lineage>
</organism>
<dbReference type="EMBL" id="BMLF01000001">
    <property type="protein sequence ID" value="GGL85368.1"/>
    <property type="molecule type" value="Genomic_DNA"/>
</dbReference>
<sequence length="245" mass="25842">MSLRALASAAALALWGSAVAAECRLALALGLDVSGSVDVMEYRLQLDGVANALTHPEVIAAIVSTPGASVALGVYEWSGPDFQRILVDWTLLQGPAEVVEAAERLRGAGRVASDPSTAIGASMLFGARMLGAAPACWRQVIDISGDGKSNTGPHPRDVSVPGDVMINALVIGGELIDPAENRAVLLPELSAYFRAYILRGPDAFVETARGFHDFEDAMVRKLKRELMVVAVSDLGRDVPARPRGQ</sequence>
<name>A0A917W9A2_9RHOB</name>